<reference evidence="8" key="1">
    <citation type="submission" date="2025-08" db="UniProtKB">
        <authorList>
            <consortium name="RefSeq"/>
        </authorList>
    </citation>
    <scope>IDENTIFICATION</scope>
</reference>
<dbReference type="InterPro" id="IPR016024">
    <property type="entry name" value="ARM-type_fold"/>
</dbReference>
<dbReference type="Pfam" id="PF11841">
    <property type="entry name" value="ELMO_ARM"/>
    <property type="match status" value="1"/>
</dbReference>
<keyword evidence="7" id="KW-1185">Reference proteome</keyword>
<dbReference type="RefSeq" id="XP_031420073.1">
    <property type="nucleotide sequence ID" value="XM_031564213.2"/>
</dbReference>
<dbReference type="GO" id="GO:2001212">
    <property type="term" value="P:regulation of vasculogenesis"/>
    <property type="evidence" value="ECO:0007669"/>
    <property type="project" value="Ensembl"/>
</dbReference>
<dbReference type="OrthoDB" id="28413at2759"/>
<keyword evidence="1" id="KW-0053">Apoptosis</keyword>
<dbReference type="SUPFAM" id="SSF50729">
    <property type="entry name" value="PH domain-like"/>
    <property type="match status" value="1"/>
</dbReference>
<evidence type="ECO:0000256" key="3">
    <source>
        <dbReference type="ARBA" id="ARBA00023036"/>
    </source>
</evidence>
<evidence type="ECO:0000256" key="4">
    <source>
        <dbReference type="ARBA" id="ARBA00024863"/>
    </source>
</evidence>
<evidence type="ECO:0000313" key="8">
    <source>
        <dbReference type="RefSeq" id="XP_031420073.1"/>
    </source>
</evidence>
<evidence type="ECO:0000259" key="5">
    <source>
        <dbReference type="PROSITE" id="PS50003"/>
    </source>
</evidence>
<dbReference type="PANTHER" id="PTHR12771">
    <property type="entry name" value="ENGULFMENT AND CELL MOTILITY"/>
    <property type="match status" value="1"/>
</dbReference>
<organism evidence="7 8">
    <name type="scientific">Clupea harengus</name>
    <name type="common">Atlantic herring</name>
    <dbReference type="NCBI Taxonomy" id="7950"/>
    <lineage>
        <taxon>Eukaryota</taxon>
        <taxon>Metazoa</taxon>
        <taxon>Chordata</taxon>
        <taxon>Craniata</taxon>
        <taxon>Vertebrata</taxon>
        <taxon>Euteleostomi</taxon>
        <taxon>Actinopterygii</taxon>
        <taxon>Neopterygii</taxon>
        <taxon>Teleostei</taxon>
        <taxon>Clupei</taxon>
        <taxon>Clupeiformes</taxon>
        <taxon>Clupeoidei</taxon>
        <taxon>Clupeidae</taxon>
        <taxon>Clupea</taxon>
    </lineage>
</organism>
<protein>
    <submittedName>
        <fullName evidence="8">Engulfment and cell motility protein 3</fullName>
    </submittedName>
</protein>
<dbReference type="PROSITE" id="PS50003">
    <property type="entry name" value="PH_DOMAIN"/>
    <property type="match status" value="1"/>
</dbReference>
<dbReference type="InterPro" id="IPR006816">
    <property type="entry name" value="ELMO_dom"/>
</dbReference>
<dbReference type="Gene3D" id="6.10.250.810">
    <property type="match status" value="1"/>
</dbReference>
<dbReference type="CTD" id="79767"/>
<dbReference type="InterPro" id="IPR050868">
    <property type="entry name" value="ELMO_domain-containing"/>
</dbReference>
<keyword evidence="2" id="KW-0581">Phagocytosis</keyword>
<proteinExistence type="predicted"/>
<name>A0A6P8EUZ1_CLUHA</name>
<dbReference type="Gene3D" id="2.30.29.30">
    <property type="entry name" value="Pleckstrin-homology domain (PH domain)/Phosphotyrosine-binding domain (PTB)"/>
    <property type="match status" value="1"/>
</dbReference>
<comment type="function">
    <text evidence="4">Involved in cytoskeletal rearrangements required for phagocytosis of apoptotic cells and cell motility. Acts in association with DOCK1 and CRK. Was initially proposed to be required in complex with DOCK1 to activate Rac Rho small GTPases. May enhance the guanine nucleotide exchange factor (GEF) activity of DOCK1.</text>
</comment>
<dbReference type="Pfam" id="PF04727">
    <property type="entry name" value="ELMO_CED12"/>
    <property type="match status" value="1"/>
</dbReference>
<feature type="domain" description="ELMO" evidence="6">
    <location>
        <begin position="307"/>
        <end position="477"/>
    </location>
</feature>
<dbReference type="GO" id="GO:0017124">
    <property type="term" value="F:SH3 domain binding"/>
    <property type="evidence" value="ECO:0007669"/>
    <property type="project" value="UniProtKB-KW"/>
</dbReference>
<dbReference type="GO" id="GO:0032835">
    <property type="term" value="P:glomerulus development"/>
    <property type="evidence" value="ECO:0007669"/>
    <property type="project" value="Ensembl"/>
</dbReference>
<accession>A0A6P8EUZ1</accession>
<sequence length="715" mass="81937">MPQQKDIVKIAIQMPGAYPQLIQLDQKKPLSAVIKEVCDRWNLQGPDNYALQYADGVQTYITESNRLDIKNGSILRLTKAPGRCAEDLFKGIQSSDSGVRCDSLKQLASLSTDVTFAQEFISRNGHTLLVKIVEDTNEPPLIMTHTLMGFMELMDHGIVSWENLSLVFIKKIASFVNAKAMDASIQQVALAMLESMVQSSSSLFRHVMQEVTLERLISHLQVINQQIQTKAMALLMALLQTAGDEDRQELFDFLSKKNLRQYIYKDIIHSSSTVGDEMAHYLYVLQSLSLNQLEPRMRTPLDSYSQDQRETLHGLRQAAFETESESSLSHERRRSLCAKEFKKLGFSTNSNPGQDLNRTPPGLLALDTMAYFSSRYPDAFSRFVLENSSREDKHECPFARSSIQLTLTLCEILRIGEPPSETGSHYHPIFFSQDRLLDELFCICIQLLNKTWKEMRATQEDFDKVMQVVREQITRTLSSKPTSLELFKNKVNALNYSEILKLRQTERLHQEETLAPPVLELKERLKPELLELIRQQRLNRLCHGTLFRKISSRRRQDKLWYCRLSPNHKMLHYGDVDEEAEMPSIEALQEKIPVADIKSLLTGKDCPHMKENKGKQTKEVLDLAFTITYDVEEYSLNFIASSRTDFCLWTDGLSVLLGRDMSSECMRSELEILLSMEIKLRLLDLENVPIPDRAPAVPNPPSNFNFCYDFSQAEQ</sequence>
<dbReference type="Proteomes" id="UP000515152">
    <property type="component" value="Chromosome 3"/>
</dbReference>
<dbReference type="InterPro" id="IPR024574">
    <property type="entry name" value="ELMO_ARM"/>
</dbReference>
<dbReference type="GO" id="GO:0006909">
    <property type="term" value="P:phagocytosis"/>
    <property type="evidence" value="ECO:0007669"/>
    <property type="project" value="UniProtKB-KW"/>
</dbReference>
<dbReference type="GO" id="GO:0048870">
    <property type="term" value="P:cell motility"/>
    <property type="evidence" value="ECO:0007669"/>
    <property type="project" value="TreeGrafter"/>
</dbReference>
<dbReference type="GO" id="GO:0007015">
    <property type="term" value="P:actin filament organization"/>
    <property type="evidence" value="ECO:0007669"/>
    <property type="project" value="TreeGrafter"/>
</dbReference>
<evidence type="ECO:0000313" key="7">
    <source>
        <dbReference type="Proteomes" id="UP000515152"/>
    </source>
</evidence>
<evidence type="ECO:0000256" key="1">
    <source>
        <dbReference type="ARBA" id="ARBA00022703"/>
    </source>
</evidence>
<dbReference type="InterPro" id="IPR011993">
    <property type="entry name" value="PH-like_dom_sf"/>
</dbReference>
<gene>
    <name evidence="8" type="primary">elmo3</name>
</gene>
<dbReference type="PANTHER" id="PTHR12771:SF16">
    <property type="entry name" value="ENGULFMENT AND CELL MOTILITY PROTEIN 3"/>
    <property type="match status" value="1"/>
</dbReference>
<feature type="domain" description="PH" evidence="5">
    <location>
        <begin position="539"/>
        <end position="658"/>
    </location>
</feature>
<dbReference type="InterPro" id="IPR011989">
    <property type="entry name" value="ARM-like"/>
</dbReference>
<dbReference type="AlphaFoldDB" id="A0A6P8EUZ1"/>
<evidence type="ECO:0000259" key="6">
    <source>
        <dbReference type="PROSITE" id="PS51335"/>
    </source>
</evidence>
<dbReference type="GeneID" id="105895620"/>
<dbReference type="Gene3D" id="1.25.10.10">
    <property type="entry name" value="Leucine-rich Repeat Variant"/>
    <property type="match status" value="1"/>
</dbReference>
<dbReference type="CDD" id="cd13359">
    <property type="entry name" value="PH_ELMO1_CED-12"/>
    <property type="match status" value="1"/>
</dbReference>
<dbReference type="Pfam" id="PF16457">
    <property type="entry name" value="PH_12"/>
    <property type="match status" value="1"/>
</dbReference>
<keyword evidence="3" id="KW-0729">SH3-binding</keyword>
<dbReference type="FunFam" id="2.30.29.30:FF:000053">
    <property type="entry name" value="Engulfment and cell motility protein 1"/>
    <property type="match status" value="1"/>
</dbReference>
<dbReference type="GO" id="GO:0006915">
    <property type="term" value="P:apoptotic process"/>
    <property type="evidence" value="ECO:0007669"/>
    <property type="project" value="UniProtKB-KW"/>
</dbReference>
<evidence type="ECO:0000256" key="2">
    <source>
        <dbReference type="ARBA" id="ARBA00022907"/>
    </source>
</evidence>
<dbReference type="PROSITE" id="PS51335">
    <property type="entry name" value="ELMO"/>
    <property type="match status" value="1"/>
</dbReference>
<dbReference type="KEGG" id="char:105895620"/>
<dbReference type="SUPFAM" id="SSF48371">
    <property type="entry name" value="ARM repeat"/>
    <property type="match status" value="1"/>
</dbReference>
<dbReference type="InterPro" id="IPR001849">
    <property type="entry name" value="PH_domain"/>
</dbReference>